<evidence type="ECO:0000256" key="1">
    <source>
        <dbReference type="ARBA" id="ARBA00000085"/>
    </source>
</evidence>
<comment type="caution">
    <text evidence="12">The sequence shown here is derived from an EMBL/GenBank/DDBJ whole genome shotgun (WGS) entry which is preliminary data.</text>
</comment>
<dbReference type="SUPFAM" id="SSF49879">
    <property type="entry name" value="SMAD/FHA domain"/>
    <property type="match status" value="1"/>
</dbReference>
<keyword evidence="7" id="KW-0067">ATP-binding</keyword>
<dbReference type="InterPro" id="IPR029016">
    <property type="entry name" value="GAF-like_dom_sf"/>
</dbReference>
<dbReference type="PROSITE" id="PS50006">
    <property type="entry name" value="FHA_DOMAIN"/>
    <property type="match status" value="1"/>
</dbReference>
<evidence type="ECO:0000256" key="7">
    <source>
        <dbReference type="ARBA" id="ARBA00022840"/>
    </source>
</evidence>
<dbReference type="SMART" id="SM00240">
    <property type="entry name" value="FHA"/>
    <property type="match status" value="1"/>
</dbReference>
<dbReference type="InterPro" id="IPR003594">
    <property type="entry name" value="HATPase_dom"/>
</dbReference>
<dbReference type="InterPro" id="IPR004358">
    <property type="entry name" value="Sig_transdc_His_kin-like_C"/>
</dbReference>
<dbReference type="InterPro" id="IPR036097">
    <property type="entry name" value="HisK_dim/P_sf"/>
</dbReference>
<dbReference type="EMBL" id="DSVQ01000012">
    <property type="protein sequence ID" value="HGT39619.1"/>
    <property type="molecule type" value="Genomic_DNA"/>
</dbReference>
<keyword evidence="3" id="KW-0597">Phosphoprotein</keyword>
<dbReference type="SMART" id="SM00065">
    <property type="entry name" value="GAF"/>
    <property type="match status" value="1"/>
</dbReference>
<gene>
    <name evidence="12" type="ORF">ENS64_10205</name>
</gene>
<name>A0A7C4LMZ0_9PLAN</name>
<keyword evidence="5" id="KW-0547">Nucleotide-binding</keyword>
<dbReference type="GO" id="GO:0005524">
    <property type="term" value="F:ATP binding"/>
    <property type="evidence" value="ECO:0007669"/>
    <property type="project" value="UniProtKB-KW"/>
</dbReference>
<evidence type="ECO:0000256" key="4">
    <source>
        <dbReference type="ARBA" id="ARBA00022679"/>
    </source>
</evidence>
<dbReference type="Pfam" id="PF00498">
    <property type="entry name" value="FHA"/>
    <property type="match status" value="1"/>
</dbReference>
<dbReference type="InterPro" id="IPR000253">
    <property type="entry name" value="FHA_dom"/>
</dbReference>
<dbReference type="CDD" id="cd00060">
    <property type="entry name" value="FHA"/>
    <property type="match status" value="1"/>
</dbReference>
<sequence length="678" mass="73451">MSGRSVRTSESAAARSPDSVGLSVRAADCELGDLPRFRVTRAPSAGPCRAGKLFPTQPRASQTADCSRRAFRRDLPTLATTHQPLPSAGADASNRADRYSALGRLCRRQARRTRLHDVEQGVSGASLLVVQGVEAGTRFELGNEPVRLGRGPQNEIRVLDTEVSRLHAEIVPTPEGYVLTDRNSSNGTFVNGQLIRSKLLVNGDQILVGRSLLLFTAADAAAAGPPAAQHVRLEPSDRSNIVTRLPQDADAAVVPQHTHLLQTLYRISEEAVRPSVSLNTLLQRILDLTIRAVGADRGCVLVIDAQSGDIRPEAVSGQVSTDATGRMPVSRSIVDYVLKTRQGVQTTDAQHDTRFETAESIVRAGIREAMCIPLQGRNDLLGVIYVDITTPAEQALLAGGQARFREDQLRLLAAIGRQAALAVENFRYQQAFVRAERLAAMGQTIATLSHHIKNILQGVRGGSYLIDMGLQEHNEELVRKGWAIVERNQDKIYHLVMDMLTFSKERQPSLRRVALNETVGDVVDLMQARAAECRIALEFTPDPHVPPSTFDPEGIHRAVLNIVTNAIDAVEGSDSAAVQVQTGYDRDSDSLWVSVTDNGPGIPPEQLPRIFNIFESTKGARGTGLGLAVSQKILREHGGEITVHSQVGHGSRFTLIWPRLDDDTAGQTAIAPATESAG</sequence>
<reference evidence="12" key="1">
    <citation type="journal article" date="2020" name="mSystems">
        <title>Genome- and Community-Level Interaction Insights into Carbon Utilization and Element Cycling Functions of Hydrothermarchaeota in Hydrothermal Sediment.</title>
        <authorList>
            <person name="Zhou Z."/>
            <person name="Liu Y."/>
            <person name="Xu W."/>
            <person name="Pan J."/>
            <person name="Luo Z.H."/>
            <person name="Li M."/>
        </authorList>
    </citation>
    <scope>NUCLEOTIDE SEQUENCE [LARGE SCALE GENOMIC DNA]</scope>
    <source>
        <strain evidence="12">SpSt-508</strain>
    </source>
</reference>
<dbReference type="GO" id="GO:0000155">
    <property type="term" value="F:phosphorelay sensor kinase activity"/>
    <property type="evidence" value="ECO:0007669"/>
    <property type="project" value="InterPro"/>
</dbReference>
<dbReference type="Pfam" id="PF02518">
    <property type="entry name" value="HATPase_c"/>
    <property type="match status" value="1"/>
</dbReference>
<feature type="domain" description="Histidine kinase" evidence="11">
    <location>
        <begin position="447"/>
        <end position="661"/>
    </location>
</feature>
<dbReference type="InterPro" id="IPR036890">
    <property type="entry name" value="HATPase_C_sf"/>
</dbReference>
<evidence type="ECO:0000259" key="11">
    <source>
        <dbReference type="PROSITE" id="PS50109"/>
    </source>
</evidence>
<dbReference type="Pfam" id="PF01590">
    <property type="entry name" value="GAF"/>
    <property type="match status" value="1"/>
</dbReference>
<dbReference type="PANTHER" id="PTHR43065">
    <property type="entry name" value="SENSOR HISTIDINE KINASE"/>
    <property type="match status" value="1"/>
</dbReference>
<feature type="compositionally biased region" description="Polar residues" evidence="9">
    <location>
        <begin position="1"/>
        <end position="11"/>
    </location>
</feature>
<dbReference type="InterPro" id="IPR005467">
    <property type="entry name" value="His_kinase_dom"/>
</dbReference>
<dbReference type="PANTHER" id="PTHR43065:SF10">
    <property type="entry name" value="PEROXIDE STRESS-ACTIVATED HISTIDINE KINASE MAK3"/>
    <property type="match status" value="1"/>
</dbReference>
<keyword evidence="4" id="KW-0808">Transferase</keyword>
<evidence type="ECO:0000256" key="3">
    <source>
        <dbReference type="ARBA" id="ARBA00022553"/>
    </source>
</evidence>
<dbReference type="InterPro" id="IPR003018">
    <property type="entry name" value="GAF"/>
</dbReference>
<feature type="region of interest" description="Disordered" evidence="9">
    <location>
        <begin position="1"/>
        <end position="21"/>
    </location>
</feature>
<dbReference type="Gene3D" id="2.60.200.20">
    <property type="match status" value="1"/>
</dbReference>
<dbReference type="PRINTS" id="PR00344">
    <property type="entry name" value="BCTRLSENSOR"/>
</dbReference>
<evidence type="ECO:0000259" key="10">
    <source>
        <dbReference type="PROSITE" id="PS50006"/>
    </source>
</evidence>
<protein>
    <recommendedName>
        <fullName evidence="2">histidine kinase</fullName>
        <ecNumber evidence="2">2.7.13.3</ecNumber>
    </recommendedName>
</protein>
<dbReference type="CDD" id="cd00082">
    <property type="entry name" value="HisKA"/>
    <property type="match status" value="1"/>
</dbReference>
<evidence type="ECO:0000313" key="12">
    <source>
        <dbReference type="EMBL" id="HGT39619.1"/>
    </source>
</evidence>
<evidence type="ECO:0000256" key="6">
    <source>
        <dbReference type="ARBA" id="ARBA00022777"/>
    </source>
</evidence>
<evidence type="ECO:0000256" key="9">
    <source>
        <dbReference type="SAM" id="MobiDB-lite"/>
    </source>
</evidence>
<evidence type="ECO:0000256" key="5">
    <source>
        <dbReference type="ARBA" id="ARBA00022741"/>
    </source>
</evidence>
<dbReference type="SUPFAM" id="SSF47384">
    <property type="entry name" value="Homodimeric domain of signal transducing histidine kinase"/>
    <property type="match status" value="1"/>
</dbReference>
<dbReference type="EC" id="2.7.13.3" evidence="2"/>
<keyword evidence="6" id="KW-0418">Kinase</keyword>
<dbReference type="Gene3D" id="3.30.450.40">
    <property type="match status" value="1"/>
</dbReference>
<dbReference type="SUPFAM" id="SSF55781">
    <property type="entry name" value="GAF domain-like"/>
    <property type="match status" value="1"/>
</dbReference>
<dbReference type="InterPro" id="IPR008984">
    <property type="entry name" value="SMAD_FHA_dom_sf"/>
</dbReference>
<evidence type="ECO:0000256" key="2">
    <source>
        <dbReference type="ARBA" id="ARBA00012438"/>
    </source>
</evidence>
<proteinExistence type="predicted"/>
<dbReference type="AlphaFoldDB" id="A0A7C4LMZ0"/>
<dbReference type="InterPro" id="IPR003661">
    <property type="entry name" value="HisK_dim/P_dom"/>
</dbReference>
<dbReference type="SUPFAM" id="SSF55874">
    <property type="entry name" value="ATPase domain of HSP90 chaperone/DNA topoisomerase II/histidine kinase"/>
    <property type="match status" value="1"/>
</dbReference>
<comment type="catalytic activity">
    <reaction evidence="1">
        <text>ATP + protein L-histidine = ADP + protein N-phospho-L-histidine.</text>
        <dbReference type="EC" id="2.7.13.3"/>
    </reaction>
</comment>
<dbReference type="PROSITE" id="PS50109">
    <property type="entry name" value="HIS_KIN"/>
    <property type="match status" value="1"/>
</dbReference>
<evidence type="ECO:0000256" key="8">
    <source>
        <dbReference type="ARBA" id="ARBA00023012"/>
    </source>
</evidence>
<dbReference type="Gene3D" id="3.30.565.10">
    <property type="entry name" value="Histidine kinase-like ATPase, C-terminal domain"/>
    <property type="match status" value="1"/>
</dbReference>
<organism evidence="12">
    <name type="scientific">Schlesneria paludicola</name>
    <dbReference type="NCBI Taxonomy" id="360056"/>
    <lineage>
        <taxon>Bacteria</taxon>
        <taxon>Pseudomonadati</taxon>
        <taxon>Planctomycetota</taxon>
        <taxon>Planctomycetia</taxon>
        <taxon>Planctomycetales</taxon>
        <taxon>Planctomycetaceae</taxon>
        <taxon>Schlesneria</taxon>
    </lineage>
</organism>
<dbReference type="Gene3D" id="1.10.287.130">
    <property type="match status" value="1"/>
</dbReference>
<accession>A0A7C4LMZ0</accession>
<dbReference type="SMART" id="SM00387">
    <property type="entry name" value="HATPase_c"/>
    <property type="match status" value="1"/>
</dbReference>
<keyword evidence="8" id="KW-0902">Two-component regulatory system</keyword>
<feature type="domain" description="FHA" evidence="10">
    <location>
        <begin position="146"/>
        <end position="195"/>
    </location>
</feature>